<protein>
    <recommendedName>
        <fullName evidence="2">C2H2-type domain-containing protein</fullName>
    </recommendedName>
</protein>
<evidence type="ECO:0000256" key="1">
    <source>
        <dbReference type="PROSITE-ProRule" id="PRU00042"/>
    </source>
</evidence>
<reference evidence="3 4" key="1">
    <citation type="journal article" date="2018" name="Nat. Ecol. Evol.">
        <title>Pezizomycetes genomes reveal the molecular basis of ectomycorrhizal truffle lifestyle.</title>
        <authorList>
            <person name="Murat C."/>
            <person name="Payen T."/>
            <person name="Noel B."/>
            <person name="Kuo A."/>
            <person name="Morin E."/>
            <person name="Chen J."/>
            <person name="Kohler A."/>
            <person name="Krizsan K."/>
            <person name="Balestrini R."/>
            <person name="Da Silva C."/>
            <person name="Montanini B."/>
            <person name="Hainaut M."/>
            <person name="Levati E."/>
            <person name="Barry K.W."/>
            <person name="Belfiori B."/>
            <person name="Cichocki N."/>
            <person name="Clum A."/>
            <person name="Dockter R.B."/>
            <person name="Fauchery L."/>
            <person name="Guy J."/>
            <person name="Iotti M."/>
            <person name="Le Tacon F."/>
            <person name="Lindquist E.A."/>
            <person name="Lipzen A."/>
            <person name="Malagnac F."/>
            <person name="Mello A."/>
            <person name="Molinier V."/>
            <person name="Miyauchi S."/>
            <person name="Poulain J."/>
            <person name="Riccioni C."/>
            <person name="Rubini A."/>
            <person name="Sitrit Y."/>
            <person name="Splivallo R."/>
            <person name="Traeger S."/>
            <person name="Wang M."/>
            <person name="Zifcakova L."/>
            <person name="Wipf D."/>
            <person name="Zambonelli A."/>
            <person name="Paolocci F."/>
            <person name="Nowrousian M."/>
            <person name="Ottonello S."/>
            <person name="Baldrian P."/>
            <person name="Spatafora J.W."/>
            <person name="Henrissat B."/>
            <person name="Nagy L.G."/>
            <person name="Aury J.M."/>
            <person name="Wincker P."/>
            <person name="Grigoriev I.V."/>
            <person name="Bonfante P."/>
            <person name="Martin F.M."/>
        </authorList>
    </citation>
    <scope>NUCLEOTIDE SEQUENCE [LARGE SCALE GENOMIC DNA]</scope>
    <source>
        <strain evidence="3 4">RN42</strain>
    </source>
</reference>
<dbReference type="AlphaFoldDB" id="A0A3N4IQL0"/>
<dbReference type="Proteomes" id="UP000275078">
    <property type="component" value="Unassembled WGS sequence"/>
</dbReference>
<proteinExistence type="predicted"/>
<keyword evidence="1" id="KW-0863">Zinc-finger</keyword>
<keyword evidence="1" id="KW-0862">Zinc</keyword>
<dbReference type="EMBL" id="ML119649">
    <property type="protein sequence ID" value="RPA86511.1"/>
    <property type="molecule type" value="Genomic_DNA"/>
</dbReference>
<gene>
    <name evidence="3" type="ORF">BJ508DRAFT_301874</name>
</gene>
<dbReference type="PROSITE" id="PS50157">
    <property type="entry name" value="ZINC_FINGER_C2H2_2"/>
    <property type="match status" value="1"/>
</dbReference>
<evidence type="ECO:0000313" key="3">
    <source>
        <dbReference type="EMBL" id="RPA86511.1"/>
    </source>
</evidence>
<name>A0A3N4IQL0_ASCIM</name>
<keyword evidence="4" id="KW-1185">Reference proteome</keyword>
<keyword evidence="1" id="KW-0479">Metal-binding</keyword>
<dbReference type="GO" id="GO:0008270">
    <property type="term" value="F:zinc ion binding"/>
    <property type="evidence" value="ECO:0007669"/>
    <property type="project" value="UniProtKB-KW"/>
</dbReference>
<dbReference type="InterPro" id="IPR013087">
    <property type="entry name" value="Znf_C2H2_type"/>
</dbReference>
<organism evidence="3 4">
    <name type="scientific">Ascobolus immersus RN42</name>
    <dbReference type="NCBI Taxonomy" id="1160509"/>
    <lineage>
        <taxon>Eukaryota</taxon>
        <taxon>Fungi</taxon>
        <taxon>Dikarya</taxon>
        <taxon>Ascomycota</taxon>
        <taxon>Pezizomycotina</taxon>
        <taxon>Pezizomycetes</taxon>
        <taxon>Pezizales</taxon>
        <taxon>Ascobolaceae</taxon>
        <taxon>Ascobolus</taxon>
    </lineage>
</organism>
<accession>A0A3N4IQL0</accession>
<feature type="domain" description="C2H2-type" evidence="2">
    <location>
        <begin position="8"/>
        <end position="35"/>
    </location>
</feature>
<evidence type="ECO:0000259" key="2">
    <source>
        <dbReference type="PROSITE" id="PS50157"/>
    </source>
</evidence>
<evidence type="ECO:0000313" key="4">
    <source>
        <dbReference type="Proteomes" id="UP000275078"/>
    </source>
</evidence>
<sequence length="317" mass="35542">MRNHLQSIQCLDCGATFGQQSQFNEHKNRKTRCKPPKEGITLVTDEIKRLAGEMTECDNSDEGMMYGIMFEEAVSTEVLKAIYEALHILQTPRQPPVRWCLTIIPVAANKKEVRHRQLSERELLELEESDLQFLEFIKGRISISDTTRRRLAGNVQEYLGPPGRRPARRLPQLYTGMTLNVAFTIPDANKGRIDKMQMIRQLSVELTPADSGYASDGIFTPTGSEMSDYTECSTPSSAGYAGDMERCFSYGSNDGLGRETWARFTGPSMGDKMHIDGYGSNIPSVALTPFEKEWGSDGEVLNGWMDGSWMNGGVHFF</sequence>